<keyword evidence="3" id="KW-1185">Reference proteome</keyword>
<dbReference type="EMBL" id="JAKXMK010000006">
    <property type="protein sequence ID" value="MCH6165671.1"/>
    <property type="molecule type" value="Genomic_DNA"/>
</dbReference>
<dbReference type="Gene3D" id="3.20.20.140">
    <property type="entry name" value="Metal-dependent hydrolases"/>
    <property type="match status" value="1"/>
</dbReference>
<organism evidence="2 3">
    <name type="scientific">Pseudonocardia alaniniphila</name>
    <dbReference type="NCBI Taxonomy" id="75291"/>
    <lineage>
        <taxon>Bacteria</taxon>
        <taxon>Bacillati</taxon>
        <taxon>Actinomycetota</taxon>
        <taxon>Actinomycetes</taxon>
        <taxon>Pseudonocardiales</taxon>
        <taxon>Pseudonocardiaceae</taxon>
        <taxon>Pseudonocardia</taxon>
    </lineage>
</organism>
<dbReference type="RefSeq" id="WP_241035695.1">
    <property type="nucleotide sequence ID" value="NZ_BAAAJF010000024.1"/>
</dbReference>
<reference evidence="2 3" key="1">
    <citation type="submission" date="2022-03" db="EMBL/GenBank/DDBJ databases">
        <title>Pseudonocardia alaer sp. nov., a novel actinomycete isolated from reed forest soil.</title>
        <authorList>
            <person name="Wang L."/>
        </authorList>
    </citation>
    <scope>NUCLEOTIDE SEQUENCE [LARGE SCALE GENOMIC DNA]</scope>
    <source>
        <strain evidence="2 3">Y-16303</strain>
    </source>
</reference>
<dbReference type="SUPFAM" id="SSF51556">
    <property type="entry name" value="Metallo-dependent hydrolases"/>
    <property type="match status" value="1"/>
</dbReference>
<protein>
    <submittedName>
        <fullName evidence="2">Amidohydrolase family protein</fullName>
    </submittedName>
</protein>
<comment type="caution">
    <text evidence="2">The sequence shown here is derived from an EMBL/GenBank/DDBJ whole genome shotgun (WGS) entry which is preliminary data.</text>
</comment>
<accession>A0ABS9TAW3</accession>
<dbReference type="Pfam" id="PF04909">
    <property type="entry name" value="Amidohydro_2"/>
    <property type="match status" value="1"/>
</dbReference>
<feature type="domain" description="Amidohydrolase-related" evidence="1">
    <location>
        <begin position="42"/>
        <end position="124"/>
    </location>
</feature>
<dbReference type="Proteomes" id="UP001299970">
    <property type="component" value="Unassembled WGS sequence"/>
</dbReference>
<proteinExistence type="predicted"/>
<gene>
    <name evidence="2" type="ORF">MMF94_08260</name>
</gene>
<dbReference type="InterPro" id="IPR006680">
    <property type="entry name" value="Amidohydro-rel"/>
</dbReference>
<dbReference type="InterPro" id="IPR032466">
    <property type="entry name" value="Metal_Hydrolase"/>
</dbReference>
<evidence type="ECO:0000313" key="2">
    <source>
        <dbReference type="EMBL" id="MCH6165671.1"/>
    </source>
</evidence>
<evidence type="ECO:0000259" key="1">
    <source>
        <dbReference type="Pfam" id="PF04909"/>
    </source>
</evidence>
<evidence type="ECO:0000313" key="3">
    <source>
        <dbReference type="Proteomes" id="UP001299970"/>
    </source>
</evidence>
<sequence>MRTIAVEEAFRLPQLATQVTPWSNSVLRADRLDASYAILEPLRTLAELPSHYVRKNVVITMSGVCSHAALLGAVLEIGVDHAMFAVDYPYESTADAVRFLRSAPFSETDLARISHRNAERVFRLGPRATPRA</sequence>
<name>A0ABS9TAW3_9PSEU</name>